<evidence type="ECO:0000313" key="2">
    <source>
        <dbReference type="Proteomes" id="UP000557307"/>
    </source>
</evidence>
<gene>
    <name evidence="1" type="ORF">HNQ92_002140</name>
</gene>
<accession>A0A840TQK9</accession>
<dbReference type="RefSeq" id="WP_221307430.1">
    <property type="nucleotide sequence ID" value="NZ_JACHGF010000003.1"/>
</dbReference>
<organism evidence="1 2">
    <name type="scientific">Rhabdobacter roseus</name>
    <dbReference type="NCBI Taxonomy" id="1655419"/>
    <lineage>
        <taxon>Bacteria</taxon>
        <taxon>Pseudomonadati</taxon>
        <taxon>Bacteroidota</taxon>
        <taxon>Cytophagia</taxon>
        <taxon>Cytophagales</taxon>
        <taxon>Cytophagaceae</taxon>
        <taxon>Rhabdobacter</taxon>
    </lineage>
</organism>
<sequence>MGYKSVCLDCKIAFSQGTDFTKFKYDKVCPHCGKAMAFLSEKFKPPQKSDDKKWEVVKFFVENGFDYSTKIGGDVSISYDETFKEAKEIVRKYKEIKIRDALRTNNKK</sequence>
<dbReference type="EMBL" id="JACHGF010000003">
    <property type="protein sequence ID" value="MBB5283997.1"/>
    <property type="molecule type" value="Genomic_DNA"/>
</dbReference>
<protein>
    <submittedName>
        <fullName evidence="1">Putative RNA-binding Zn-ribbon protein involved in translation (DUF1610 family)</fullName>
    </submittedName>
</protein>
<comment type="caution">
    <text evidence="1">The sequence shown here is derived from an EMBL/GenBank/DDBJ whole genome shotgun (WGS) entry which is preliminary data.</text>
</comment>
<reference evidence="1 2" key="1">
    <citation type="submission" date="2020-08" db="EMBL/GenBank/DDBJ databases">
        <title>Genomic Encyclopedia of Type Strains, Phase IV (KMG-IV): sequencing the most valuable type-strain genomes for metagenomic binning, comparative biology and taxonomic classification.</title>
        <authorList>
            <person name="Goeker M."/>
        </authorList>
    </citation>
    <scope>NUCLEOTIDE SEQUENCE [LARGE SCALE GENOMIC DNA]</scope>
    <source>
        <strain evidence="1 2">DSM 105074</strain>
    </source>
</reference>
<name>A0A840TQK9_9BACT</name>
<dbReference type="Proteomes" id="UP000557307">
    <property type="component" value="Unassembled WGS sequence"/>
</dbReference>
<dbReference type="AlphaFoldDB" id="A0A840TQK9"/>
<keyword evidence="2" id="KW-1185">Reference proteome</keyword>
<proteinExistence type="predicted"/>
<evidence type="ECO:0000313" key="1">
    <source>
        <dbReference type="EMBL" id="MBB5283997.1"/>
    </source>
</evidence>